<reference evidence="1 2" key="1">
    <citation type="journal article" date="2021" name="Elife">
        <title>Chloroplast acquisition without the gene transfer in kleptoplastic sea slugs, Plakobranchus ocellatus.</title>
        <authorList>
            <person name="Maeda T."/>
            <person name="Takahashi S."/>
            <person name="Yoshida T."/>
            <person name="Shimamura S."/>
            <person name="Takaki Y."/>
            <person name="Nagai Y."/>
            <person name="Toyoda A."/>
            <person name="Suzuki Y."/>
            <person name="Arimoto A."/>
            <person name="Ishii H."/>
            <person name="Satoh N."/>
            <person name="Nishiyama T."/>
            <person name="Hasebe M."/>
            <person name="Maruyama T."/>
            <person name="Minagawa J."/>
            <person name="Obokata J."/>
            <person name="Shigenobu S."/>
        </authorList>
    </citation>
    <scope>NUCLEOTIDE SEQUENCE [LARGE SCALE GENOMIC DNA]</scope>
</reference>
<keyword evidence="2" id="KW-1185">Reference proteome</keyword>
<sequence>MLFRNLIPYLLKKSNRYICIELATSRRTANVQEYSECLLHDASVSILPRPITPDSVARNVDAGCVIPEIPHTLSLYLPVPGPHALSVCLSLSARPWLSPVSNFQFVMIDCSGVTSSRQNQFSSAAKLVWHSALVECNRKGKLQHSKFLRLKPSRVLSLMFTRQTQAGVNFNFKRTTGQSPQNRTCAVPYVFFLTTLLWKGPAS</sequence>
<dbReference type="Proteomes" id="UP000762676">
    <property type="component" value="Unassembled WGS sequence"/>
</dbReference>
<dbReference type="AlphaFoldDB" id="A0AAV4IJF5"/>
<organism evidence="1 2">
    <name type="scientific">Elysia marginata</name>
    <dbReference type="NCBI Taxonomy" id="1093978"/>
    <lineage>
        <taxon>Eukaryota</taxon>
        <taxon>Metazoa</taxon>
        <taxon>Spiralia</taxon>
        <taxon>Lophotrochozoa</taxon>
        <taxon>Mollusca</taxon>
        <taxon>Gastropoda</taxon>
        <taxon>Heterobranchia</taxon>
        <taxon>Euthyneura</taxon>
        <taxon>Panpulmonata</taxon>
        <taxon>Sacoglossa</taxon>
        <taxon>Placobranchoidea</taxon>
        <taxon>Plakobranchidae</taxon>
        <taxon>Elysia</taxon>
    </lineage>
</organism>
<proteinExistence type="predicted"/>
<accession>A0AAV4IJF5</accession>
<evidence type="ECO:0000313" key="1">
    <source>
        <dbReference type="EMBL" id="GFS08496.1"/>
    </source>
</evidence>
<name>A0AAV4IJF5_9GAST</name>
<gene>
    <name evidence="1" type="ORF">ElyMa_003015700</name>
</gene>
<evidence type="ECO:0000313" key="2">
    <source>
        <dbReference type="Proteomes" id="UP000762676"/>
    </source>
</evidence>
<protein>
    <submittedName>
        <fullName evidence="1">Uncharacterized protein</fullName>
    </submittedName>
</protein>
<comment type="caution">
    <text evidence="1">The sequence shown here is derived from an EMBL/GenBank/DDBJ whole genome shotgun (WGS) entry which is preliminary data.</text>
</comment>
<dbReference type="EMBL" id="BMAT01006219">
    <property type="protein sequence ID" value="GFS08496.1"/>
    <property type="molecule type" value="Genomic_DNA"/>
</dbReference>